<proteinExistence type="inferred from homology"/>
<dbReference type="SMART" id="SM00937">
    <property type="entry name" value="PCRF"/>
    <property type="match status" value="1"/>
</dbReference>
<evidence type="ECO:0000313" key="5">
    <source>
        <dbReference type="EMBL" id="KAF2840091.1"/>
    </source>
</evidence>
<dbReference type="Gene3D" id="3.30.160.20">
    <property type="match status" value="1"/>
</dbReference>
<organism evidence="5 6">
    <name type="scientific">Patellaria atrata CBS 101060</name>
    <dbReference type="NCBI Taxonomy" id="1346257"/>
    <lineage>
        <taxon>Eukaryota</taxon>
        <taxon>Fungi</taxon>
        <taxon>Dikarya</taxon>
        <taxon>Ascomycota</taxon>
        <taxon>Pezizomycotina</taxon>
        <taxon>Dothideomycetes</taxon>
        <taxon>Dothideomycetes incertae sedis</taxon>
        <taxon>Patellariales</taxon>
        <taxon>Patellariaceae</taxon>
        <taxon>Patellaria</taxon>
    </lineage>
</organism>
<dbReference type="FunFam" id="3.30.160.20:FF:000070">
    <property type="entry name" value="Related to MRF1-peptide chain release factor, mitochondrial"/>
    <property type="match status" value="1"/>
</dbReference>
<comment type="caution">
    <text evidence="5">The sequence shown here is derived from an EMBL/GenBank/DDBJ whole genome shotgun (WGS) entry which is preliminary data.</text>
</comment>
<accession>A0A9P4SCD4</accession>
<reference evidence="5" key="1">
    <citation type="journal article" date="2020" name="Stud. Mycol.">
        <title>101 Dothideomycetes genomes: a test case for predicting lifestyles and emergence of pathogens.</title>
        <authorList>
            <person name="Haridas S."/>
            <person name="Albert R."/>
            <person name="Binder M."/>
            <person name="Bloem J."/>
            <person name="Labutti K."/>
            <person name="Salamov A."/>
            <person name="Andreopoulos B."/>
            <person name="Baker S."/>
            <person name="Barry K."/>
            <person name="Bills G."/>
            <person name="Bluhm B."/>
            <person name="Cannon C."/>
            <person name="Castanera R."/>
            <person name="Culley D."/>
            <person name="Daum C."/>
            <person name="Ezra D."/>
            <person name="Gonzalez J."/>
            <person name="Henrissat B."/>
            <person name="Kuo A."/>
            <person name="Liang C."/>
            <person name="Lipzen A."/>
            <person name="Lutzoni F."/>
            <person name="Magnuson J."/>
            <person name="Mondo S."/>
            <person name="Nolan M."/>
            <person name="Ohm R."/>
            <person name="Pangilinan J."/>
            <person name="Park H.-J."/>
            <person name="Ramirez L."/>
            <person name="Alfaro M."/>
            <person name="Sun H."/>
            <person name="Tritt A."/>
            <person name="Yoshinaga Y."/>
            <person name="Zwiers L.-H."/>
            <person name="Turgeon B."/>
            <person name="Goodwin S."/>
            <person name="Spatafora J."/>
            <person name="Crous P."/>
            <person name="Grigoriev I."/>
        </authorList>
    </citation>
    <scope>NUCLEOTIDE SEQUENCE</scope>
    <source>
        <strain evidence="5">CBS 101060</strain>
    </source>
</reference>
<dbReference type="EMBL" id="MU006093">
    <property type="protein sequence ID" value="KAF2840091.1"/>
    <property type="molecule type" value="Genomic_DNA"/>
</dbReference>
<dbReference type="PANTHER" id="PTHR43804:SF7">
    <property type="entry name" value="LD18447P"/>
    <property type="match status" value="1"/>
</dbReference>
<dbReference type="GO" id="GO:0032543">
    <property type="term" value="P:mitochondrial translation"/>
    <property type="evidence" value="ECO:0007669"/>
    <property type="project" value="UniProtKB-ARBA"/>
</dbReference>
<dbReference type="OrthoDB" id="2019491at2759"/>
<dbReference type="AlphaFoldDB" id="A0A9P4SCD4"/>
<dbReference type="PANTHER" id="PTHR43804">
    <property type="entry name" value="LD18447P"/>
    <property type="match status" value="1"/>
</dbReference>
<dbReference type="Gene3D" id="3.30.70.1660">
    <property type="match status" value="1"/>
</dbReference>
<dbReference type="InterPro" id="IPR045853">
    <property type="entry name" value="Pep_chain_release_fac_I_sf"/>
</dbReference>
<evidence type="ECO:0000256" key="2">
    <source>
        <dbReference type="ARBA" id="ARBA00022481"/>
    </source>
</evidence>
<protein>
    <submittedName>
        <fullName evidence="5">Peptide chain release factor 1</fullName>
    </submittedName>
</protein>
<evidence type="ECO:0000313" key="6">
    <source>
        <dbReference type="Proteomes" id="UP000799429"/>
    </source>
</evidence>
<name>A0A9P4SCD4_9PEZI</name>
<dbReference type="GO" id="GO:0005739">
    <property type="term" value="C:mitochondrion"/>
    <property type="evidence" value="ECO:0007669"/>
    <property type="project" value="UniProtKB-ARBA"/>
</dbReference>
<evidence type="ECO:0000256" key="3">
    <source>
        <dbReference type="ARBA" id="ARBA00022917"/>
    </source>
</evidence>
<feature type="domain" description="Prokaryotic-type class I peptide chain release factors" evidence="4">
    <location>
        <begin position="281"/>
        <end position="297"/>
    </location>
</feature>
<dbReference type="SUPFAM" id="SSF75620">
    <property type="entry name" value="Release factor"/>
    <property type="match status" value="1"/>
</dbReference>
<keyword evidence="2" id="KW-0488">Methylation</keyword>
<dbReference type="GO" id="GO:0003747">
    <property type="term" value="F:translation release factor activity"/>
    <property type="evidence" value="ECO:0007669"/>
    <property type="project" value="InterPro"/>
</dbReference>
<evidence type="ECO:0000256" key="1">
    <source>
        <dbReference type="ARBA" id="ARBA00010835"/>
    </source>
</evidence>
<keyword evidence="3" id="KW-0648">Protein biosynthesis</keyword>
<dbReference type="InterPro" id="IPR050057">
    <property type="entry name" value="Prokaryotic/Mito_RF"/>
</dbReference>
<dbReference type="InterPro" id="IPR005139">
    <property type="entry name" value="PCRF"/>
</dbReference>
<evidence type="ECO:0000259" key="4">
    <source>
        <dbReference type="PROSITE" id="PS00745"/>
    </source>
</evidence>
<dbReference type="Pfam" id="PF03462">
    <property type="entry name" value="PCRF"/>
    <property type="match status" value="1"/>
</dbReference>
<dbReference type="Proteomes" id="UP000799429">
    <property type="component" value="Unassembled WGS sequence"/>
</dbReference>
<dbReference type="PROSITE" id="PS00745">
    <property type="entry name" value="RF_PROK_I"/>
    <property type="match status" value="1"/>
</dbReference>
<comment type="similarity">
    <text evidence="1">Belongs to the prokaryotic/mitochondrial release factor family.</text>
</comment>
<sequence>MSISPWICQRCLSRTFRLLSRRWIRLQSTASITDDTISPALLSQARKLSDEHATLSKQLSNGFNSRVAKKVGELSRVASAFKEHQKALESLSELRSLIHDPTTDAELRALAADDLISTREALSSASQSLTTSLVPQHPFAHLPCMLEIRPGAGGSEAALFAADLLRMYQSYTSRLGLRTTLLKYEDADGIGDPNGSDAPLQEAVLEIASEGAYGTFRCEAGVHRVQRVPATESKGRTHTSAASVLVLPSFPSSGEDSELNFEDPESDYYIDAKEVRTDIMRARGAGGQHVNTTDSAVRLTHLPTGTVVAIQDSRSQVKNREKAWALLRSKIAQARREAREEEMVRLRRSVVGVAKMGRGDKVRTYNWGQQRVTDHRSGFSVHDLDDVVEGGESLERVMESVRIWLSERDVEDLIASQEAEEGK</sequence>
<keyword evidence="6" id="KW-1185">Reference proteome</keyword>
<gene>
    <name evidence="5" type="ORF">M501DRAFT_932032</name>
</gene>
<dbReference type="Pfam" id="PF00472">
    <property type="entry name" value="RF-1"/>
    <property type="match status" value="1"/>
</dbReference>
<dbReference type="InterPro" id="IPR000352">
    <property type="entry name" value="Pep_chain_release_fac_I"/>
</dbReference>
<dbReference type="Gene3D" id="6.10.140.1950">
    <property type="match status" value="1"/>
</dbReference>